<feature type="region of interest" description="Disordered" evidence="2">
    <location>
        <begin position="268"/>
        <end position="291"/>
    </location>
</feature>
<comment type="caution">
    <text evidence="3">The sequence shown here is derived from an EMBL/GenBank/DDBJ whole genome shotgun (WGS) entry which is preliminary data.</text>
</comment>
<dbReference type="AlphaFoldDB" id="A0A0F9X724"/>
<feature type="region of interest" description="Disordered" evidence="2">
    <location>
        <begin position="1"/>
        <end position="50"/>
    </location>
</feature>
<keyword evidence="1" id="KW-0175">Coiled coil</keyword>
<name>A0A0F9X724_9ZZZZ</name>
<feature type="coiled-coil region" evidence="1">
    <location>
        <begin position="645"/>
        <end position="672"/>
    </location>
</feature>
<feature type="non-terminal residue" evidence="3">
    <location>
        <position position="843"/>
    </location>
</feature>
<evidence type="ECO:0000256" key="2">
    <source>
        <dbReference type="SAM" id="MobiDB-lite"/>
    </source>
</evidence>
<gene>
    <name evidence="3" type="ORF">LCGC14_0258070</name>
</gene>
<protein>
    <submittedName>
        <fullName evidence="3">Uncharacterized protein</fullName>
    </submittedName>
</protein>
<evidence type="ECO:0000313" key="3">
    <source>
        <dbReference type="EMBL" id="KKN87353.1"/>
    </source>
</evidence>
<dbReference type="EMBL" id="LAZR01000138">
    <property type="protein sequence ID" value="KKN87353.1"/>
    <property type="molecule type" value="Genomic_DNA"/>
</dbReference>
<organism evidence="3">
    <name type="scientific">marine sediment metagenome</name>
    <dbReference type="NCBI Taxonomy" id="412755"/>
    <lineage>
        <taxon>unclassified sequences</taxon>
        <taxon>metagenomes</taxon>
        <taxon>ecological metagenomes</taxon>
    </lineage>
</organism>
<accession>A0A0F9X724</accession>
<feature type="compositionally biased region" description="Pro residues" evidence="2">
    <location>
        <begin position="32"/>
        <end position="42"/>
    </location>
</feature>
<evidence type="ECO:0000256" key="1">
    <source>
        <dbReference type="SAM" id="Coils"/>
    </source>
</evidence>
<sequence length="843" mass="92057">MAKDKKKTKRVKLGEGMSKLRKGGVNSSPPNGAEPPPPPPAQRRPLTRVDPDTAAAISELVDYVAAPDDDDARDRLIPGQPTAPFTIETLVGIGEEIENGVEYVDDPGSCCGNCELSALSHDGCWRDLCDATECKDFEPKQQETCDCRDGSPTQDSGEWPRPTEADLKTIARRACKRYGHPSKFNSAGFSQAFSEHLGLAKKGFDGGWVWAMLDGRPWVKGLPGECHWQLVDAPPSAPERPSTITSEDVKEGLAQGVKGAEYMRAERGLAPPSAPQTTPAVNEEGPAEDPEPVCSLCGRKGNLSMMGSKWVCLSAAVCGTETTRLRCKPAPPVDDSGTGENCEDCGSTTGQHFTLHCKPTPPAVDPVAKVDYVQVVDVCPDCSGTLGWSDDFQYWLCADCPRKGTREDLHPTSWITYSKPVPGEEATTTTTTVADLKPCCRAHLEEQVMDAAFFAPLKKQTPAHVRVGELREEVVKLNIMLERGERIEAQCAELAAKLTAANAQTEASKAEVVGARDKLAHAEALLYAESAGRNRAIDQADQLRTYGAGQHAKVDELKDRLRLEYNRANRHWDKQCKVEQQARRASVTLGAEVLRWKNNTDTERGRRVDVEHRVETAIQFLIKQIGIVGGAEGVEAVAGRAAIALSARQQRIGELQDQVNRLTNDVGAILDERTADLDVQIVRMTQAHEEVISELGVSQQEVADLQGLLANHNEEREGQLALVESLMRQLDRSVLRSEWTCPQCEQPCTWEDDRWLCSSEMCGASGTRPKDDEEQPVFHGKGSIPCSKCGATSAEATLRSIGRVWSCSDEKACMGRWTRKDQRPPDILDCFMAKGGTPASSAR</sequence>
<proteinExistence type="predicted"/>
<feature type="compositionally biased region" description="Basic residues" evidence="2">
    <location>
        <begin position="1"/>
        <end position="11"/>
    </location>
</feature>
<reference evidence="3" key="1">
    <citation type="journal article" date="2015" name="Nature">
        <title>Complex archaea that bridge the gap between prokaryotes and eukaryotes.</title>
        <authorList>
            <person name="Spang A."/>
            <person name="Saw J.H."/>
            <person name="Jorgensen S.L."/>
            <person name="Zaremba-Niedzwiedzka K."/>
            <person name="Martijn J."/>
            <person name="Lind A.E."/>
            <person name="van Eijk R."/>
            <person name="Schleper C."/>
            <person name="Guy L."/>
            <person name="Ettema T.J."/>
        </authorList>
    </citation>
    <scope>NUCLEOTIDE SEQUENCE</scope>
</reference>